<dbReference type="InterPro" id="IPR001452">
    <property type="entry name" value="SH3_domain"/>
</dbReference>
<feature type="region of interest" description="Disordered" evidence="4">
    <location>
        <begin position="495"/>
        <end position="521"/>
    </location>
</feature>
<feature type="compositionally biased region" description="Basic and acidic residues" evidence="4">
    <location>
        <begin position="360"/>
        <end position="370"/>
    </location>
</feature>
<evidence type="ECO:0000256" key="2">
    <source>
        <dbReference type="ARBA" id="ARBA00022553"/>
    </source>
</evidence>
<gene>
    <name evidence="6" type="primary">LOC114658724</name>
</gene>
<feature type="compositionally biased region" description="Basic and acidic residues" evidence="4">
    <location>
        <begin position="57"/>
        <end position="66"/>
    </location>
</feature>
<evidence type="ECO:0000256" key="3">
    <source>
        <dbReference type="PROSITE-ProRule" id="PRU00192"/>
    </source>
</evidence>
<dbReference type="GeneID" id="114658724"/>
<dbReference type="GO" id="GO:0050852">
    <property type="term" value="P:T cell receptor signaling pathway"/>
    <property type="evidence" value="ECO:0007669"/>
    <property type="project" value="TreeGrafter"/>
</dbReference>
<dbReference type="GeneTree" id="ENSGT00940000174833"/>
<dbReference type="Gene3D" id="2.30.30.40">
    <property type="entry name" value="SH3 Domains"/>
    <property type="match status" value="1"/>
</dbReference>
<keyword evidence="1 3" id="KW-0728">SH3 domain</keyword>
<accession>A0A8C4T463</accession>
<dbReference type="RefSeq" id="XP_028666596.1">
    <property type="nucleotide sequence ID" value="XM_028810763.2"/>
</dbReference>
<dbReference type="InterPro" id="IPR036028">
    <property type="entry name" value="SH3-like_dom_sf"/>
</dbReference>
<protein>
    <recommendedName>
        <fullName evidence="5">SH3 domain-containing protein</fullName>
    </recommendedName>
</protein>
<dbReference type="SUPFAM" id="SSF50044">
    <property type="entry name" value="SH3-domain"/>
    <property type="match status" value="1"/>
</dbReference>
<dbReference type="InterPro" id="IPR029294">
    <property type="entry name" value="hSH3"/>
</dbReference>
<dbReference type="FunFam" id="2.30.30.40:FF:000307">
    <property type="entry name" value="Predicted protein"/>
    <property type="match status" value="1"/>
</dbReference>
<dbReference type="OrthoDB" id="5986624at2759"/>
<feature type="compositionally biased region" description="Polar residues" evidence="4">
    <location>
        <begin position="266"/>
        <end position="275"/>
    </location>
</feature>
<evidence type="ECO:0000313" key="7">
    <source>
        <dbReference type="Proteomes" id="UP000694620"/>
    </source>
</evidence>
<dbReference type="GO" id="GO:0072659">
    <property type="term" value="P:protein localization to plasma membrane"/>
    <property type="evidence" value="ECO:0007669"/>
    <property type="project" value="TreeGrafter"/>
</dbReference>
<proteinExistence type="predicted"/>
<name>A0A8C4T463_ERPCA</name>
<feature type="domain" description="SH3" evidence="5">
    <location>
        <begin position="382"/>
        <end position="443"/>
    </location>
</feature>
<keyword evidence="2" id="KW-0597">Phosphoprotein</keyword>
<feature type="region of interest" description="Disordered" evidence="4">
    <location>
        <begin position="323"/>
        <end position="370"/>
    </location>
</feature>
<dbReference type="GO" id="GO:0005886">
    <property type="term" value="C:plasma membrane"/>
    <property type="evidence" value="ECO:0007669"/>
    <property type="project" value="InterPro"/>
</dbReference>
<dbReference type="PANTHER" id="PTHR16830:SF20">
    <property type="entry name" value="SI:CH211-188C16.1-RELATED"/>
    <property type="match status" value="1"/>
</dbReference>
<reference evidence="6" key="2">
    <citation type="submission" date="2025-08" db="UniProtKB">
        <authorList>
            <consortium name="Ensembl"/>
        </authorList>
    </citation>
    <scope>IDENTIFICATION</scope>
</reference>
<dbReference type="PROSITE" id="PS50002">
    <property type="entry name" value="SH3"/>
    <property type="match status" value="1"/>
</dbReference>
<evidence type="ECO:0000313" key="6">
    <source>
        <dbReference type="Ensembl" id="ENSECRP00000025412.1"/>
    </source>
</evidence>
<dbReference type="Proteomes" id="UP000694620">
    <property type="component" value="Chromosome 10"/>
</dbReference>
<keyword evidence="7" id="KW-1185">Reference proteome</keyword>
<evidence type="ECO:0000256" key="4">
    <source>
        <dbReference type="SAM" id="MobiDB-lite"/>
    </source>
</evidence>
<organism evidence="6 7">
    <name type="scientific">Erpetoichthys calabaricus</name>
    <name type="common">Rope fish</name>
    <name type="synonym">Calamoichthys calabaricus</name>
    <dbReference type="NCBI Taxonomy" id="27687"/>
    <lineage>
        <taxon>Eukaryota</taxon>
        <taxon>Metazoa</taxon>
        <taxon>Chordata</taxon>
        <taxon>Craniata</taxon>
        <taxon>Vertebrata</taxon>
        <taxon>Euteleostomi</taxon>
        <taxon>Actinopterygii</taxon>
        <taxon>Polypteriformes</taxon>
        <taxon>Polypteridae</taxon>
        <taxon>Erpetoichthys</taxon>
    </lineage>
</organism>
<feature type="region of interest" description="Disordered" evidence="4">
    <location>
        <begin position="233"/>
        <end position="282"/>
    </location>
</feature>
<dbReference type="PANTHER" id="PTHR16830">
    <property type="entry name" value="SH2 CONTAINING ADAPTOR PRAM-1 RELATED"/>
    <property type="match status" value="1"/>
</dbReference>
<dbReference type="Pfam" id="PF14603">
    <property type="entry name" value="hSH3"/>
    <property type="match status" value="1"/>
</dbReference>
<evidence type="ECO:0000259" key="5">
    <source>
        <dbReference type="PROSITE" id="PS50002"/>
    </source>
</evidence>
<reference evidence="6" key="3">
    <citation type="submission" date="2025-09" db="UniProtKB">
        <authorList>
            <consortium name="Ensembl"/>
        </authorList>
    </citation>
    <scope>IDENTIFICATION</scope>
</reference>
<feature type="region of interest" description="Disordered" evidence="4">
    <location>
        <begin position="57"/>
        <end position="82"/>
    </location>
</feature>
<dbReference type="Ensembl" id="ENSECRT00000025953.1">
    <property type="protein sequence ID" value="ENSECRP00000025412.1"/>
    <property type="gene ID" value="ENSECRG00000017192.1"/>
</dbReference>
<sequence length="521" mass="58416">MDEVEPTDFQARRSRFQCWADVVNNHSPLTPEQPAKANNVKELVTRLNQKLIITEADQKDKPKEKCSPSTMTPPMPVSAPAEPLDREKMTADTFRQIKSLWESTLSHTLKPPGAPLPKPRGLIKPVPRTKEVKAHPALLPPVLLPSLSEWHPSEALRHTSTSQLETWPPRRKVLPSLDLLGIPPGKPPRPANVELERFCVHRGALDWPHAPLTPDTQAEDAFLSPGIPVLRSFSEDSGTYEERTNSMYEPSEELGGLRQADDSHDASSQTDSAMETQRFDPSIYENINDTLYDDVNETDVHMDIGLHQPRKPKNLVPVTASEGWRQNPMKNGGDKKVFPFSKVSYGENANEKEKKKRQKEVRQREKKESDIRRRFHVTGLEEPIHIAQVLEGTKGGRNELQVWAGDSVDIIRTEECPSGKWLVRDGSGHYGYVPISILKLNPKDILASGRRGSASITTSTPKHGTSWQMNRSLVMLDTSDTCDFDSETYEDIECGVVGGSSEPEPPYQSDIIYKGSRPKKK</sequence>
<reference evidence="6" key="1">
    <citation type="submission" date="2021-06" db="EMBL/GenBank/DDBJ databases">
        <authorList>
            <consortium name="Wellcome Sanger Institute Data Sharing"/>
        </authorList>
    </citation>
    <scope>NUCLEOTIDE SEQUENCE [LARGE SCALE GENOMIC DNA]</scope>
</reference>
<dbReference type="InterPro" id="IPR043443">
    <property type="entry name" value="FYB1/2-like"/>
</dbReference>
<evidence type="ECO:0000256" key="1">
    <source>
        <dbReference type="ARBA" id="ARBA00022443"/>
    </source>
</evidence>
<dbReference type="AlphaFoldDB" id="A0A8C4T463"/>
<dbReference type="GO" id="GO:0007229">
    <property type="term" value="P:integrin-mediated signaling pathway"/>
    <property type="evidence" value="ECO:0007669"/>
    <property type="project" value="InterPro"/>
</dbReference>